<feature type="compositionally biased region" description="Low complexity" evidence="1">
    <location>
        <begin position="7"/>
        <end position="23"/>
    </location>
</feature>
<dbReference type="Proteomes" id="UP000235392">
    <property type="component" value="Unassembled WGS sequence"/>
</dbReference>
<feature type="compositionally biased region" description="Basic and acidic residues" evidence="1">
    <location>
        <begin position="166"/>
        <end position="176"/>
    </location>
</feature>
<dbReference type="EMBL" id="PGCI01001041">
    <property type="protein sequence ID" value="PLW08849.1"/>
    <property type="molecule type" value="Genomic_DNA"/>
</dbReference>
<feature type="region of interest" description="Disordered" evidence="1">
    <location>
        <begin position="1"/>
        <end position="46"/>
    </location>
</feature>
<feature type="compositionally biased region" description="Polar residues" evidence="1">
    <location>
        <begin position="155"/>
        <end position="165"/>
    </location>
</feature>
<sequence length="376" mass="41101">MAPTPPCQTTAQTQSTQDSTQSTVPAPTQNPPQRRPGRARGSQGYSHNDCAALVDAVKSVLPLGNQEWACVVDQYNQYATKNGRANRELDPLKLKFCALVNSTKPTGDPNIPPHVRAAKENQLAMDKQAHVLALNDKESNGEENGVGAPIPMSLDDSTQDTQNRNELAKDNEVAKDDDTEAIDEDEGPHPAPLPLLPGMGTRPQDVQSPSPSEKSLFSAFARTSQVGPHQSDSMSRASTCTPMNGPTQASQQSGGSVQDHMINFMDPAPRERRHAKNGITQLYALQLQEANKTIKNLCIENNRLHSEIAQMRVSDMTKMHDLQTKMSDLRFKNQSLQCKMDLMQLKMNMSSASGLGANNLGRQMHSQPPFGIEPML</sequence>
<feature type="domain" description="DUF6818" evidence="2">
    <location>
        <begin position="62"/>
        <end position="142"/>
    </location>
</feature>
<evidence type="ECO:0000256" key="1">
    <source>
        <dbReference type="SAM" id="MobiDB-lite"/>
    </source>
</evidence>
<dbReference type="PANTHER" id="PTHR34409">
    <property type="entry name" value="SET DOMAIN-CONTAINING PROTEIN"/>
    <property type="match status" value="1"/>
</dbReference>
<gene>
    <name evidence="3" type="ORF">PCASD_23764</name>
</gene>
<dbReference type="InterPro" id="IPR049203">
    <property type="entry name" value="DUF6818"/>
</dbReference>
<dbReference type="AlphaFoldDB" id="A0A2N5S6K8"/>
<organism evidence="3 4">
    <name type="scientific">Puccinia coronata f. sp. avenae</name>
    <dbReference type="NCBI Taxonomy" id="200324"/>
    <lineage>
        <taxon>Eukaryota</taxon>
        <taxon>Fungi</taxon>
        <taxon>Dikarya</taxon>
        <taxon>Basidiomycota</taxon>
        <taxon>Pucciniomycotina</taxon>
        <taxon>Pucciniomycetes</taxon>
        <taxon>Pucciniales</taxon>
        <taxon>Pucciniaceae</taxon>
        <taxon>Puccinia</taxon>
    </lineage>
</organism>
<feature type="region of interest" description="Disordered" evidence="1">
    <location>
        <begin position="136"/>
        <end position="256"/>
    </location>
</feature>
<evidence type="ECO:0000313" key="4">
    <source>
        <dbReference type="Proteomes" id="UP000235392"/>
    </source>
</evidence>
<protein>
    <recommendedName>
        <fullName evidence="2">DUF6818 domain-containing protein</fullName>
    </recommendedName>
</protein>
<feature type="compositionally biased region" description="Acidic residues" evidence="1">
    <location>
        <begin position="177"/>
        <end position="186"/>
    </location>
</feature>
<dbReference type="PANTHER" id="PTHR34409:SF1">
    <property type="entry name" value="MYB-LIKE DOMAIN-CONTAINING PROTEIN"/>
    <property type="match status" value="1"/>
</dbReference>
<reference evidence="3 4" key="1">
    <citation type="submission" date="2017-11" db="EMBL/GenBank/DDBJ databases">
        <title>De novo assembly and phasing of dikaryotic genomes from two isolates of Puccinia coronata f. sp. avenae, the causal agent of oat crown rust.</title>
        <authorList>
            <person name="Miller M.E."/>
            <person name="Zhang Y."/>
            <person name="Omidvar V."/>
            <person name="Sperschneider J."/>
            <person name="Schwessinger B."/>
            <person name="Raley C."/>
            <person name="Palmer J.M."/>
            <person name="Garnica D."/>
            <person name="Upadhyaya N."/>
            <person name="Rathjen J."/>
            <person name="Taylor J.M."/>
            <person name="Park R.F."/>
            <person name="Dodds P.N."/>
            <person name="Hirsch C.D."/>
            <person name="Kianian S.F."/>
            <person name="Figueroa M."/>
        </authorList>
    </citation>
    <scope>NUCLEOTIDE SEQUENCE [LARGE SCALE GENOMIC DNA]</scope>
    <source>
        <strain evidence="3">12SD80</strain>
    </source>
</reference>
<feature type="compositionally biased region" description="Polar residues" evidence="1">
    <location>
        <begin position="204"/>
        <end position="256"/>
    </location>
</feature>
<name>A0A2N5S6K8_9BASI</name>
<proteinExistence type="predicted"/>
<accession>A0A2N5S6K8</accession>
<dbReference type="Pfam" id="PF20681">
    <property type="entry name" value="DUF6818"/>
    <property type="match status" value="1"/>
</dbReference>
<comment type="caution">
    <text evidence="3">The sequence shown here is derived from an EMBL/GenBank/DDBJ whole genome shotgun (WGS) entry which is preliminary data.</text>
</comment>
<evidence type="ECO:0000313" key="3">
    <source>
        <dbReference type="EMBL" id="PLW08849.1"/>
    </source>
</evidence>
<evidence type="ECO:0000259" key="2">
    <source>
        <dbReference type="Pfam" id="PF20681"/>
    </source>
</evidence>